<organism evidence="2 3">
    <name type="scientific">Cellulomonas alba</name>
    <dbReference type="NCBI Taxonomy" id="3053467"/>
    <lineage>
        <taxon>Bacteria</taxon>
        <taxon>Bacillati</taxon>
        <taxon>Actinomycetota</taxon>
        <taxon>Actinomycetes</taxon>
        <taxon>Micrococcales</taxon>
        <taxon>Cellulomonadaceae</taxon>
        <taxon>Cellulomonas</taxon>
    </lineage>
</organism>
<gene>
    <name evidence="2" type="ORF">QRT04_11140</name>
</gene>
<dbReference type="RefSeq" id="WP_289455309.1">
    <property type="nucleotide sequence ID" value="NZ_JAUCGQ010000001.1"/>
</dbReference>
<comment type="caution">
    <text evidence="2">The sequence shown here is derived from an EMBL/GenBank/DDBJ whole genome shotgun (WGS) entry which is preliminary data.</text>
</comment>
<feature type="domain" description="DUF6916" evidence="1">
    <location>
        <begin position="35"/>
        <end position="119"/>
    </location>
</feature>
<dbReference type="InterPro" id="IPR054209">
    <property type="entry name" value="DUF6916"/>
</dbReference>
<evidence type="ECO:0000313" key="3">
    <source>
        <dbReference type="Proteomes" id="UP001529338"/>
    </source>
</evidence>
<name>A0ABT7SH25_9CELL</name>
<protein>
    <recommendedName>
        <fullName evidence="1">DUF6916 domain-containing protein</fullName>
    </recommendedName>
</protein>
<dbReference type="Pfam" id="PF21880">
    <property type="entry name" value="DUF6916"/>
    <property type="match status" value="1"/>
</dbReference>
<dbReference type="EMBL" id="JAUCGQ010000001">
    <property type="protein sequence ID" value="MDM7855485.1"/>
    <property type="molecule type" value="Genomic_DNA"/>
</dbReference>
<dbReference type="Proteomes" id="UP001529338">
    <property type="component" value="Unassembled WGS sequence"/>
</dbReference>
<evidence type="ECO:0000313" key="2">
    <source>
        <dbReference type="EMBL" id="MDM7855485.1"/>
    </source>
</evidence>
<proteinExistence type="predicted"/>
<reference evidence="2 3" key="1">
    <citation type="submission" date="2023-06" db="EMBL/GenBank/DDBJ databases">
        <title>Cellulomonas sp. MW4 Whole genome sequence.</title>
        <authorList>
            <person name="Park S."/>
        </authorList>
    </citation>
    <scope>NUCLEOTIDE SEQUENCE [LARGE SCALE GENOMIC DNA]</scope>
    <source>
        <strain evidence="2 3">MW4</strain>
    </source>
</reference>
<evidence type="ECO:0000259" key="1">
    <source>
        <dbReference type="Pfam" id="PF21880"/>
    </source>
</evidence>
<sequence>MLTRRTVLLAGSGVVAAGAVASAVGFELRHTRVPLELADLRPLVGERFRVRSDDGTRTVTLRAISGPHGTTATADRFTLEFTAPQGGPLPAAIHTLEHGSGRLELYLGPVEADGHLEAVVDRTV</sequence>
<keyword evidence="3" id="KW-1185">Reference proteome</keyword>
<accession>A0ABT7SH25</accession>